<keyword evidence="2 5" id="KW-0853">WD repeat</keyword>
<comment type="subcellular location">
    <subcellularLocation>
        <location evidence="1">Nucleus</location>
    </subcellularLocation>
</comment>
<feature type="domain" description="NLE" evidence="6">
    <location>
        <begin position="15"/>
        <end position="77"/>
    </location>
</feature>
<gene>
    <name evidence="8" type="ORF">STCU_04751</name>
    <name evidence="7" type="ORF">STCU_07985</name>
</gene>
<dbReference type="CDD" id="cd00200">
    <property type="entry name" value="WD40"/>
    <property type="match status" value="1"/>
</dbReference>
<name>S9UJG1_9TRYP</name>
<dbReference type="SUPFAM" id="SSF50978">
    <property type="entry name" value="WD40 repeat-like"/>
    <property type="match status" value="1"/>
</dbReference>
<dbReference type="PANTHER" id="PTHR19855">
    <property type="entry name" value="WD40 REPEAT PROTEIN 12, 37"/>
    <property type="match status" value="1"/>
</dbReference>
<dbReference type="InterPro" id="IPR036322">
    <property type="entry name" value="WD40_repeat_dom_sf"/>
</dbReference>
<dbReference type="InterPro" id="IPR001680">
    <property type="entry name" value="WD40_rpt"/>
</dbReference>
<dbReference type="AlphaFoldDB" id="S9UJG1"/>
<keyword evidence="9" id="KW-1185">Reference proteome</keyword>
<evidence type="ECO:0000256" key="2">
    <source>
        <dbReference type="ARBA" id="ARBA00022574"/>
    </source>
</evidence>
<reference evidence="8" key="2">
    <citation type="submission" date="2013-03" db="EMBL/GenBank/DDBJ databases">
        <authorList>
            <person name="Motta M.C.M."/>
            <person name="Martins A.C.A."/>
            <person name="Preta C.M.C.C."/>
            <person name="Silva R."/>
            <person name="de Souza S.S."/>
            <person name="Klein C.C."/>
            <person name="de Almeida L.G.P."/>
            <person name="Cunha O.L."/>
            <person name="Colabardini A.C."/>
            <person name="Lima B.A."/>
            <person name="Machado C.R."/>
            <person name="Soares C.M.A."/>
            <person name="de Menezes C.B.A."/>
            <person name="Bartolomeu D.C."/>
            <person name="Grisard E.C."/>
            <person name="Fantinatti-Garboggini F."/>
            <person name="Rodrigues-Luiz G.F."/>
            <person name="Wagner G."/>
            <person name="Goldman G.H."/>
            <person name="Fietto J.L.R."/>
            <person name="Ciapina L.P."/>
            <person name="Brocchi M."/>
            <person name="Elias M.C."/>
            <person name="Goldman M.H.S."/>
            <person name="Sagot M.-F."/>
            <person name="Pereira M."/>
            <person name="Stoco P.H."/>
            <person name="Teixeira S.M.R."/>
            <person name="de Mendonca-Neto R.P."/>
            <person name="Maciel T.E.F."/>
            <person name="Mendes T.A.O."/>
            <person name="Urmenyi T.P."/>
            <person name="Teixeira M.M.G."/>
            <person name="de Camargo E.F.P."/>
            <person name="de Sousa W."/>
            <person name="Schenkman S."/>
            <person name="de Vasconcelos A.T.R."/>
        </authorList>
    </citation>
    <scope>NUCLEOTIDE SEQUENCE</scope>
</reference>
<evidence type="ECO:0000313" key="9">
    <source>
        <dbReference type="Proteomes" id="UP000015354"/>
    </source>
</evidence>
<protein>
    <submittedName>
        <fullName evidence="8">Ribosome biogenesis protein YTM1</fullName>
    </submittedName>
</protein>
<dbReference type="SMART" id="SM00320">
    <property type="entry name" value="WD40"/>
    <property type="match status" value="7"/>
</dbReference>
<dbReference type="GO" id="GO:0005634">
    <property type="term" value="C:nucleus"/>
    <property type="evidence" value="ECO:0007669"/>
    <property type="project" value="UniProtKB-SubCell"/>
</dbReference>
<evidence type="ECO:0000256" key="1">
    <source>
        <dbReference type="ARBA" id="ARBA00004123"/>
    </source>
</evidence>
<reference evidence="8 9" key="1">
    <citation type="journal article" date="2013" name="PLoS ONE">
        <title>Predicting the Proteins of Angomonas deanei, Strigomonas culicis and Their Respective Endosymbionts Reveals New Aspects of the Trypanosomatidae Family.</title>
        <authorList>
            <person name="Motta M.C."/>
            <person name="Martins A.C."/>
            <person name="de Souza S.S."/>
            <person name="Catta-Preta C.M."/>
            <person name="Silva R."/>
            <person name="Klein C.C."/>
            <person name="de Almeida L.G."/>
            <person name="de Lima Cunha O."/>
            <person name="Ciapina L.P."/>
            <person name="Brocchi M."/>
            <person name="Colabardini A.C."/>
            <person name="de Araujo Lima B."/>
            <person name="Machado C.R."/>
            <person name="de Almeida Soares C.M."/>
            <person name="Probst C.M."/>
            <person name="de Menezes C.B."/>
            <person name="Thompson C.E."/>
            <person name="Bartholomeu D.C."/>
            <person name="Gradia D.F."/>
            <person name="Pavoni D.P."/>
            <person name="Grisard E.C."/>
            <person name="Fantinatti-Garboggini F."/>
            <person name="Marchini F.K."/>
            <person name="Rodrigues-Luiz G.F."/>
            <person name="Wagner G."/>
            <person name="Goldman G.H."/>
            <person name="Fietto J.L."/>
            <person name="Elias M.C."/>
            <person name="Goldman M.H."/>
            <person name="Sagot M.F."/>
            <person name="Pereira M."/>
            <person name="Stoco P.H."/>
            <person name="de Mendonca-Neto R.P."/>
            <person name="Teixeira S.M."/>
            <person name="Maciel T.E."/>
            <person name="de Oliveira Mendes T.A."/>
            <person name="Urmenyi T.P."/>
            <person name="de Souza W."/>
            <person name="Schenkman S."/>
            <person name="de Vasconcelos A.T."/>
        </authorList>
    </citation>
    <scope>NUCLEOTIDE SEQUENCE [LARGE SCALE GENOMIC DNA]</scope>
</reference>
<dbReference type="EMBL" id="ATMH01004751">
    <property type="protein sequence ID" value="EPY29048.1"/>
    <property type="molecule type" value="Genomic_DNA"/>
</dbReference>
<evidence type="ECO:0000259" key="6">
    <source>
        <dbReference type="Pfam" id="PF08154"/>
    </source>
</evidence>
<proteinExistence type="predicted"/>
<feature type="repeat" description="WD" evidence="5">
    <location>
        <begin position="117"/>
        <end position="137"/>
    </location>
</feature>
<dbReference type="PROSITE" id="PS50082">
    <property type="entry name" value="WD_REPEATS_2"/>
    <property type="match status" value="2"/>
</dbReference>
<evidence type="ECO:0000256" key="5">
    <source>
        <dbReference type="PROSITE-ProRule" id="PRU00221"/>
    </source>
</evidence>
<dbReference type="Gene3D" id="2.130.10.10">
    <property type="entry name" value="YVTN repeat-like/Quinoprotein amine dehydrogenase"/>
    <property type="match status" value="3"/>
</dbReference>
<organism evidence="8 9">
    <name type="scientific">Strigomonas culicis</name>
    <dbReference type="NCBI Taxonomy" id="28005"/>
    <lineage>
        <taxon>Eukaryota</taxon>
        <taxon>Discoba</taxon>
        <taxon>Euglenozoa</taxon>
        <taxon>Kinetoplastea</taxon>
        <taxon>Metakinetoplastina</taxon>
        <taxon>Trypanosomatida</taxon>
        <taxon>Trypanosomatidae</taxon>
        <taxon>Strigomonadinae</taxon>
        <taxon>Strigomonas</taxon>
    </lineage>
</organism>
<dbReference type="OrthoDB" id="10251381at2759"/>
<dbReference type="InterPro" id="IPR012972">
    <property type="entry name" value="NLE"/>
</dbReference>
<dbReference type="InterPro" id="IPR015943">
    <property type="entry name" value="WD40/YVTN_repeat-like_dom_sf"/>
</dbReference>
<evidence type="ECO:0000313" key="8">
    <source>
        <dbReference type="EMBL" id="EPY29048.1"/>
    </source>
</evidence>
<dbReference type="Proteomes" id="UP000015354">
    <property type="component" value="Unassembled WGS sequence"/>
</dbReference>
<evidence type="ECO:0000313" key="7">
    <source>
        <dbReference type="EMBL" id="EPY22974.1"/>
    </source>
</evidence>
<dbReference type="PANTHER" id="PTHR19855:SF11">
    <property type="entry name" value="RIBOSOME BIOGENESIS PROTEIN WDR12"/>
    <property type="match status" value="1"/>
</dbReference>
<keyword evidence="4" id="KW-0539">Nucleus</keyword>
<feature type="repeat" description="WD" evidence="5">
    <location>
        <begin position="214"/>
        <end position="247"/>
    </location>
</feature>
<dbReference type="EMBL" id="ATMH01007985">
    <property type="protein sequence ID" value="EPY22974.1"/>
    <property type="molecule type" value="Genomic_DNA"/>
</dbReference>
<keyword evidence="3" id="KW-0677">Repeat</keyword>
<dbReference type="Pfam" id="PF08154">
    <property type="entry name" value="NLE"/>
    <property type="match status" value="1"/>
</dbReference>
<evidence type="ECO:0000256" key="4">
    <source>
        <dbReference type="ARBA" id="ARBA00023242"/>
    </source>
</evidence>
<accession>S9UJG1</accession>
<evidence type="ECO:0000256" key="3">
    <source>
        <dbReference type="ARBA" id="ARBA00022737"/>
    </source>
</evidence>
<comment type="caution">
    <text evidence="8">The sequence shown here is derived from an EMBL/GenBank/DDBJ whole genome shotgun (WGS) entry which is preliminary data.</text>
</comment>
<dbReference type="Pfam" id="PF00400">
    <property type="entry name" value="WD40"/>
    <property type="match status" value="3"/>
</dbReference>
<sequence>MDETQPTDSGASGNVAVTFFTTTFAKSMPEQVYSVPLSTLADGLNALLQSVLELPASQKFDYLLNDEFITSSLQRFLHRRGISYESVLNIEYTPALQAKESSLLPHDDWVSCVRSPFHGNAEVLVTGAYDHCVRVWDGENCLALGTFHREGVKEVSLHPVKAAPAAGATRSSQKRQREHGAAEDFRLASCSKDGTIAGWRFDSSTSKLELLGSVQAHADGIDSVQVSPKMGRLVATASWDTTVKVFEWDRLADGGDTLPSKKPPVVSFTDHTRPVLSCRFSAAHDEQQLYSAGLDGVLKSLDVAQAQLLAQYPGDHAINKIAVRPSVSSAGADLILTACTDNRARLYDSRQKALVKTFSGHRQWLYSAAWIWDEADEHAESGSGVLFATGSEDGTVRVFDLRSTAGALLTMDALHTDGVLDVTYAGESFIVSCGKDNKTRSFSLSKEA</sequence>